<accession>A0A7Y7YD04</accession>
<name>A0A7Y7YD04_9PSED</name>
<organism evidence="1 2">
    <name type="scientific">Pseudomonas gingeri</name>
    <dbReference type="NCBI Taxonomy" id="117681"/>
    <lineage>
        <taxon>Bacteria</taxon>
        <taxon>Pseudomonadati</taxon>
        <taxon>Pseudomonadota</taxon>
        <taxon>Gammaproteobacteria</taxon>
        <taxon>Pseudomonadales</taxon>
        <taxon>Pseudomonadaceae</taxon>
        <taxon>Pseudomonas</taxon>
    </lineage>
</organism>
<comment type="caution">
    <text evidence="1">The sequence shown here is derived from an EMBL/GenBank/DDBJ whole genome shotgun (WGS) entry which is preliminary data.</text>
</comment>
<dbReference type="EMBL" id="JACAQD010000011">
    <property type="protein sequence ID" value="NWC32835.1"/>
    <property type="molecule type" value="Genomic_DNA"/>
</dbReference>
<evidence type="ECO:0008006" key="3">
    <source>
        <dbReference type="Google" id="ProtNLM"/>
    </source>
</evidence>
<reference evidence="1 2" key="1">
    <citation type="submission" date="2020-04" db="EMBL/GenBank/DDBJ databases">
        <title>Molecular characterization of pseudomonads from Agaricus bisporus reveal novel blotch 2 pathogens in Western Europe.</title>
        <authorList>
            <person name="Taparia T."/>
            <person name="Krijger M."/>
            <person name="Haynes E."/>
            <person name="Elpinstone J.G."/>
            <person name="Noble R."/>
            <person name="Van Der Wolf J."/>
        </authorList>
    </citation>
    <scope>NUCLEOTIDE SEQUENCE [LARGE SCALE GENOMIC DNA]</scope>
    <source>
        <strain evidence="1 2">IPO3737</strain>
    </source>
</reference>
<dbReference type="InterPro" id="IPR021459">
    <property type="entry name" value="GH101-related"/>
</dbReference>
<proteinExistence type="predicted"/>
<protein>
    <recommendedName>
        <fullName evidence="3">Glycosyl hydrolases related to GH101 family, GHL1-GHL3</fullName>
    </recommendedName>
</protein>
<dbReference type="Pfam" id="PF11308">
    <property type="entry name" value="Glyco_hydro_129"/>
    <property type="match status" value="1"/>
</dbReference>
<sequence>MNCVLGIDRLQWLPLTLVLCLTGLPAFGHSLVELPYSGGTFSIDPVTLETTLRRDNGEVSVLSAAAFPETARISDLAGRHWRIRNGSEQFQVEVGIEQDALRLSVRAAQPARLDWPRPVEAKAIEAHAIPFGEGSYIPGDDRQWLDWLVRRYEPDALNGLLSMPFWSELRADHSVTWLVQTPFDTRFSVIEQDQRPLPRLSHEFNRLSEGAAYTVSVAIGPRDPLYGARFYRQWLLEHGRFVSLKQKIERQPQVARLGGAPHIYLWGAGPLKTGDIADWPAFLKFFAARRADPRHLTSRLWEAFDPQARENFVAALLEAEAREAVVSTFGKIEVTRALNAALQHALPPAPVEPLPGNHDPAANVVWGHVVREQLVEAFGPWLMAPRRWGGGLSLDTVAALQQAGLTKAWLGADDWRDAMWHPEAVEAAKASGYLVAVYDSYGSAHPSNLRATWATAQMGDELAAAGYRDSKGDKVRGFSGRGVYVNARLVEPYAQRRISAVARAARLNSYFLDVDAAGPELKDYTPGRETSEREDAEARTRRLLFPTRTLDLVTGSEGGLASYAPSIAYSHGIATQPFAWMDPDIGKNKQSVYYRGGYWPPETPALYFKPVPLKPSLARFVTSAEFRLPLYQLVLHDSLVSTHHWEYSSLKFSSEREHTALLQLLYMVPPLYHLNDRVLARDLPFISAYDRVFRPLHERLFVERMSDFQVLSADRQLQRSVFADGTLITVNFSLKTRRSPEGRRLPPRSALVLVPDQEPQLIEIARLFAEAS</sequence>
<dbReference type="Proteomes" id="UP000520592">
    <property type="component" value="Unassembled WGS sequence"/>
</dbReference>
<gene>
    <name evidence="1" type="ORF">HX876_10545</name>
</gene>
<dbReference type="AlphaFoldDB" id="A0A7Y7YD04"/>
<evidence type="ECO:0000313" key="1">
    <source>
        <dbReference type="EMBL" id="NWC32835.1"/>
    </source>
</evidence>
<evidence type="ECO:0000313" key="2">
    <source>
        <dbReference type="Proteomes" id="UP000520592"/>
    </source>
</evidence>